<dbReference type="InterPro" id="IPR018097">
    <property type="entry name" value="EGF_Ca-bd_CS"/>
</dbReference>
<proteinExistence type="predicted"/>
<protein>
    <submittedName>
        <fullName evidence="10">Uncharacterized protein</fullName>
    </submittedName>
</protein>
<dbReference type="InterPro" id="IPR052080">
    <property type="entry name" value="vWF_C/EGF_Fibrillin"/>
</dbReference>
<comment type="subcellular location">
    <subcellularLocation>
        <location evidence="1">Secreted</location>
    </subcellularLocation>
</comment>
<keyword evidence="4" id="KW-0732">Signal</keyword>
<dbReference type="PROSITE" id="PS01187">
    <property type="entry name" value="EGF_CA"/>
    <property type="match status" value="1"/>
</dbReference>
<dbReference type="PANTHER" id="PTHR47333">
    <property type="entry name" value="VON WILLEBRAND FACTOR C AND EGF DOMAIN-CONTAINING PROTEIN"/>
    <property type="match status" value="1"/>
</dbReference>
<dbReference type="Pfam" id="PF14670">
    <property type="entry name" value="FXa_inhibition"/>
    <property type="match status" value="2"/>
</dbReference>
<dbReference type="SMART" id="SM00181">
    <property type="entry name" value="EGF"/>
    <property type="match status" value="2"/>
</dbReference>
<feature type="domain" description="EGF-like" evidence="9">
    <location>
        <begin position="44"/>
        <end position="81"/>
    </location>
</feature>
<dbReference type="OrthoDB" id="6286622at2759"/>
<evidence type="ECO:0000256" key="3">
    <source>
        <dbReference type="ARBA" id="ARBA00022536"/>
    </source>
</evidence>
<evidence type="ECO:0000256" key="6">
    <source>
        <dbReference type="ARBA" id="ARBA00023157"/>
    </source>
</evidence>
<keyword evidence="3" id="KW-0245">EGF-like domain</keyword>
<accession>A0A8S3ZFZ4</accession>
<feature type="domain" description="EGF-like" evidence="9">
    <location>
        <begin position="3"/>
        <end position="40"/>
    </location>
</feature>
<evidence type="ECO:0000256" key="1">
    <source>
        <dbReference type="ARBA" id="ARBA00004613"/>
    </source>
</evidence>
<evidence type="ECO:0000313" key="10">
    <source>
        <dbReference type="EMBL" id="CAG5126620.1"/>
    </source>
</evidence>
<evidence type="ECO:0000256" key="5">
    <source>
        <dbReference type="ARBA" id="ARBA00022737"/>
    </source>
</evidence>
<evidence type="ECO:0000256" key="2">
    <source>
        <dbReference type="ARBA" id="ARBA00022525"/>
    </source>
</evidence>
<comment type="caution">
    <text evidence="10">The sequence shown here is derived from an EMBL/GenBank/DDBJ whole genome shotgun (WGS) entry which is preliminary data.</text>
</comment>
<reference evidence="10" key="1">
    <citation type="submission" date="2021-04" db="EMBL/GenBank/DDBJ databases">
        <authorList>
            <consortium name="Molecular Ecology Group"/>
        </authorList>
    </citation>
    <scope>NUCLEOTIDE SEQUENCE</scope>
</reference>
<feature type="non-terminal residue" evidence="10">
    <location>
        <position position="1"/>
    </location>
</feature>
<keyword evidence="2" id="KW-0964">Secreted</keyword>
<keyword evidence="6" id="KW-1015">Disulfide bond</keyword>
<name>A0A8S3ZFZ4_9EUPU</name>
<feature type="domain" description="EGF-like calcium-binding" evidence="8">
    <location>
        <begin position="1"/>
        <end position="40"/>
    </location>
</feature>
<dbReference type="InterPro" id="IPR001881">
    <property type="entry name" value="EGF-like_Ca-bd_dom"/>
</dbReference>
<organism evidence="10 11">
    <name type="scientific">Candidula unifasciata</name>
    <dbReference type="NCBI Taxonomy" id="100452"/>
    <lineage>
        <taxon>Eukaryota</taxon>
        <taxon>Metazoa</taxon>
        <taxon>Spiralia</taxon>
        <taxon>Lophotrochozoa</taxon>
        <taxon>Mollusca</taxon>
        <taxon>Gastropoda</taxon>
        <taxon>Heterobranchia</taxon>
        <taxon>Euthyneura</taxon>
        <taxon>Panpulmonata</taxon>
        <taxon>Eupulmonata</taxon>
        <taxon>Stylommatophora</taxon>
        <taxon>Helicina</taxon>
        <taxon>Helicoidea</taxon>
        <taxon>Geomitridae</taxon>
        <taxon>Candidula</taxon>
    </lineage>
</organism>
<dbReference type="SUPFAM" id="SSF57196">
    <property type="entry name" value="EGF/Laminin"/>
    <property type="match status" value="2"/>
</dbReference>
<evidence type="ECO:0000259" key="9">
    <source>
        <dbReference type="SMART" id="SM00181"/>
    </source>
</evidence>
<evidence type="ECO:0000259" key="8">
    <source>
        <dbReference type="SMART" id="SM00179"/>
    </source>
</evidence>
<dbReference type="GO" id="GO:0005509">
    <property type="term" value="F:calcium ion binding"/>
    <property type="evidence" value="ECO:0007669"/>
    <property type="project" value="InterPro"/>
</dbReference>
<sequence length="81" mass="8793">EDECLHDNGGCVHLCMNTPGNYSCLCRDGFILAADGKDCLDKNECFENKGGCQHHCINTLGSFECGCHQGYSLDTNGKECV</sequence>
<gene>
    <name evidence="10" type="ORF">CUNI_LOCUS12178</name>
</gene>
<evidence type="ECO:0000256" key="7">
    <source>
        <dbReference type="ARBA" id="ARBA00023180"/>
    </source>
</evidence>
<feature type="domain" description="EGF-like calcium-binding" evidence="8">
    <location>
        <begin position="41"/>
        <end position="81"/>
    </location>
</feature>
<keyword evidence="7" id="KW-0325">Glycoprotein</keyword>
<dbReference type="Proteomes" id="UP000678393">
    <property type="component" value="Unassembled WGS sequence"/>
</dbReference>
<evidence type="ECO:0000313" key="11">
    <source>
        <dbReference type="Proteomes" id="UP000678393"/>
    </source>
</evidence>
<dbReference type="SMART" id="SM00179">
    <property type="entry name" value="EGF_CA"/>
    <property type="match status" value="2"/>
</dbReference>
<keyword evidence="11" id="KW-1185">Reference proteome</keyword>
<feature type="non-terminal residue" evidence="10">
    <location>
        <position position="81"/>
    </location>
</feature>
<evidence type="ECO:0000256" key="4">
    <source>
        <dbReference type="ARBA" id="ARBA00022729"/>
    </source>
</evidence>
<dbReference type="PANTHER" id="PTHR47333:SF4">
    <property type="entry name" value="EGF-LIKE DOMAIN-CONTAINING PROTEIN"/>
    <property type="match status" value="1"/>
</dbReference>
<dbReference type="InterPro" id="IPR000742">
    <property type="entry name" value="EGF"/>
</dbReference>
<dbReference type="FunFam" id="2.10.25.10:FF:000240">
    <property type="entry name" value="Vitamin K-dependent protein S"/>
    <property type="match status" value="2"/>
</dbReference>
<dbReference type="EMBL" id="CAJHNH020002402">
    <property type="protein sequence ID" value="CAG5126620.1"/>
    <property type="molecule type" value="Genomic_DNA"/>
</dbReference>
<keyword evidence="5" id="KW-0677">Repeat</keyword>
<dbReference type="AlphaFoldDB" id="A0A8S3ZFZ4"/>
<dbReference type="GO" id="GO:0005576">
    <property type="term" value="C:extracellular region"/>
    <property type="evidence" value="ECO:0007669"/>
    <property type="project" value="UniProtKB-SubCell"/>
</dbReference>
<dbReference type="Gene3D" id="2.10.25.10">
    <property type="entry name" value="Laminin"/>
    <property type="match status" value="2"/>
</dbReference>